<accession>A0A1G4NYD7</accession>
<proteinExistence type="inferred from homology"/>
<dbReference type="GeneID" id="29998069"/>
<dbReference type="EMBL" id="LT622875">
    <property type="protein sequence ID" value="SCW23700.1"/>
    <property type="molecule type" value="Genomic_DNA"/>
</dbReference>
<gene>
    <name evidence="6 7" type="primary">rps6</name>
    <name evidence="7" type="ORF">J0255_6</name>
</gene>
<dbReference type="GO" id="GO:0003735">
    <property type="term" value="F:structural constituent of ribosome"/>
    <property type="evidence" value="ECO:0007669"/>
    <property type="project" value="InterPro"/>
</dbReference>
<dbReference type="GO" id="GO:1990904">
    <property type="term" value="C:ribonucleoprotein complex"/>
    <property type="evidence" value="ECO:0007669"/>
    <property type="project" value="UniProtKB-KW"/>
</dbReference>
<keyword evidence="4 6" id="KW-0689">Ribosomal protein</keyword>
<dbReference type="InterPro" id="IPR014717">
    <property type="entry name" value="Transl_elong_EF1B/ribsomal_bS6"/>
</dbReference>
<dbReference type="GO" id="GO:0006412">
    <property type="term" value="P:translation"/>
    <property type="evidence" value="ECO:0007669"/>
    <property type="project" value="UniProtKB-UniRule"/>
</dbReference>
<dbReference type="PANTHER" id="PTHR21011">
    <property type="entry name" value="MITOCHONDRIAL 28S RIBOSOMAL PROTEIN S6"/>
    <property type="match status" value="1"/>
</dbReference>
<dbReference type="InterPro" id="IPR000529">
    <property type="entry name" value="Ribosomal_bS6"/>
</dbReference>
<reference evidence="7" key="1">
    <citation type="submission" date="2016-10" db="EMBL/GenBank/DDBJ databases">
        <title>Chloroplast genomes as a tool to resolve red algal phylogenies: a case study in the Nemaliales.</title>
        <authorList>
            <person name="Costa J.F."/>
            <person name="Lin S.M."/>
            <person name="Macaya E.C."/>
            <person name="Fernandez-Garcia C."/>
            <person name="Verbruggen H."/>
        </authorList>
    </citation>
    <scope>NUCLEOTIDE SEQUENCE</scope>
    <source>
        <strain evidence="7">J.0255</strain>
    </source>
</reference>
<evidence type="ECO:0000256" key="5">
    <source>
        <dbReference type="ARBA" id="ARBA00023274"/>
    </source>
</evidence>
<dbReference type="GO" id="GO:0005840">
    <property type="term" value="C:ribosome"/>
    <property type="evidence" value="ECO:0007669"/>
    <property type="project" value="UniProtKB-KW"/>
</dbReference>
<dbReference type="InterPro" id="IPR035980">
    <property type="entry name" value="Ribosomal_bS6_sf"/>
</dbReference>
<dbReference type="AlphaFoldDB" id="A0A1G4NYD7"/>
<dbReference type="NCBIfam" id="TIGR00166">
    <property type="entry name" value="S6"/>
    <property type="match status" value="1"/>
</dbReference>
<keyword evidence="5 6" id="KW-0687">Ribonucleoprotein</keyword>
<dbReference type="GO" id="GO:0070181">
    <property type="term" value="F:small ribosomal subunit rRNA binding"/>
    <property type="evidence" value="ECO:0007669"/>
    <property type="project" value="TreeGrafter"/>
</dbReference>
<dbReference type="HAMAP" id="MF_00360">
    <property type="entry name" value="Ribosomal_bS6"/>
    <property type="match status" value="1"/>
</dbReference>
<keyword evidence="3 6" id="KW-0694">RNA-binding</keyword>
<evidence type="ECO:0000256" key="6">
    <source>
        <dbReference type="HAMAP-Rule" id="MF_00360"/>
    </source>
</evidence>
<dbReference type="RefSeq" id="YP_009315245.1">
    <property type="nucleotide sequence ID" value="NC_031666.1"/>
</dbReference>
<dbReference type="InterPro" id="IPR020815">
    <property type="entry name" value="Ribosomal_bS6_CS"/>
</dbReference>
<dbReference type="SUPFAM" id="SSF54995">
    <property type="entry name" value="Ribosomal protein S6"/>
    <property type="match status" value="1"/>
</dbReference>
<evidence type="ECO:0000256" key="4">
    <source>
        <dbReference type="ARBA" id="ARBA00022980"/>
    </source>
</evidence>
<comment type="subcellular location">
    <subcellularLocation>
        <location evidence="6">Plastid</location>
        <location evidence="6">Chloroplast</location>
    </subcellularLocation>
</comment>
<evidence type="ECO:0000256" key="3">
    <source>
        <dbReference type="ARBA" id="ARBA00022884"/>
    </source>
</evidence>
<dbReference type="GO" id="GO:0009507">
    <property type="term" value="C:chloroplast"/>
    <property type="evidence" value="ECO:0007669"/>
    <property type="project" value="UniProtKB-SubCell"/>
</dbReference>
<keyword evidence="2 6" id="KW-0699">rRNA-binding</keyword>
<keyword evidence="7" id="KW-0150">Chloroplast</keyword>
<dbReference type="Pfam" id="PF01250">
    <property type="entry name" value="Ribosomal_S6"/>
    <property type="match status" value="1"/>
</dbReference>
<evidence type="ECO:0000256" key="1">
    <source>
        <dbReference type="ARBA" id="ARBA00009512"/>
    </source>
</evidence>
<sequence>MSFNKYEVIYMVKPDVREDEILKLIKQYHSLVKQCGGKNIFMQHQGRRHLSYEIAKYRDAIYIQMNFEGNGKLVQKLAKNIRFDDNIIRHLTSKQIENHKEVVLSTL</sequence>
<dbReference type="InterPro" id="IPR020814">
    <property type="entry name" value="Ribosomal_S6_plastid/chlpt"/>
</dbReference>
<comment type="function">
    <text evidence="6">Binds together with bS18 to 16S ribosomal RNA.</text>
</comment>
<geneLocation type="chloroplast" evidence="7"/>
<dbReference type="PANTHER" id="PTHR21011:SF1">
    <property type="entry name" value="SMALL RIBOSOMAL SUBUNIT PROTEIN BS6M"/>
    <property type="match status" value="1"/>
</dbReference>
<evidence type="ECO:0000256" key="2">
    <source>
        <dbReference type="ARBA" id="ARBA00022730"/>
    </source>
</evidence>
<evidence type="ECO:0000313" key="7">
    <source>
        <dbReference type="EMBL" id="SCW23700.1"/>
    </source>
</evidence>
<name>A0A1G4NYD7_9FLOR</name>
<reference evidence="7" key="2">
    <citation type="submission" date="2016-10" db="EMBL/GenBank/DDBJ databases">
        <authorList>
            <person name="de Groot N.N."/>
        </authorList>
    </citation>
    <scope>NUCLEOTIDE SEQUENCE</scope>
    <source>
        <strain evidence="7">J.0255</strain>
    </source>
</reference>
<comment type="similarity">
    <text evidence="1 6">Belongs to the bacterial ribosomal protein bS6 family.</text>
</comment>
<organism evidence="7">
    <name type="scientific">Yamadaella caenomyce</name>
    <dbReference type="NCBI Taxonomy" id="259029"/>
    <lineage>
        <taxon>Eukaryota</taxon>
        <taxon>Rhodophyta</taxon>
        <taxon>Florideophyceae</taxon>
        <taxon>Nemaliophycidae</taxon>
        <taxon>Nemaliales</taxon>
        <taxon>Liagoraceae</taxon>
        <taxon>Yamadaella</taxon>
    </lineage>
</organism>
<dbReference type="Gene3D" id="3.30.70.60">
    <property type="match status" value="1"/>
</dbReference>
<keyword evidence="7" id="KW-0934">Plastid</keyword>
<dbReference type="PROSITE" id="PS01048">
    <property type="entry name" value="RIBOSOMAL_S6"/>
    <property type="match status" value="1"/>
</dbReference>
<protein>
    <recommendedName>
        <fullName evidence="6">Small ribosomal subunit protein bS6c</fullName>
    </recommendedName>
</protein>